<feature type="region of interest" description="Disordered" evidence="12">
    <location>
        <begin position="816"/>
        <end position="892"/>
    </location>
</feature>
<dbReference type="InterPro" id="IPR031850">
    <property type="entry name" value="Fungal_KA1_dom"/>
</dbReference>
<feature type="region of interest" description="Disordered" evidence="12">
    <location>
        <begin position="524"/>
        <end position="548"/>
    </location>
</feature>
<feature type="compositionally biased region" description="Polar residues" evidence="12">
    <location>
        <begin position="477"/>
        <end position="486"/>
    </location>
</feature>
<evidence type="ECO:0000259" key="13">
    <source>
        <dbReference type="PROSITE" id="PS50011"/>
    </source>
</evidence>
<organism evidence="14 15">
    <name type="scientific">Thielaviopsis punctulata</name>
    <dbReference type="NCBI Taxonomy" id="72032"/>
    <lineage>
        <taxon>Eukaryota</taxon>
        <taxon>Fungi</taxon>
        <taxon>Dikarya</taxon>
        <taxon>Ascomycota</taxon>
        <taxon>Pezizomycotina</taxon>
        <taxon>Sordariomycetes</taxon>
        <taxon>Hypocreomycetidae</taxon>
        <taxon>Microascales</taxon>
        <taxon>Ceratocystidaceae</taxon>
        <taxon>Thielaviopsis</taxon>
    </lineage>
</organism>
<evidence type="ECO:0000256" key="7">
    <source>
        <dbReference type="ARBA" id="ARBA00022777"/>
    </source>
</evidence>
<dbReference type="InterPro" id="IPR011009">
    <property type="entry name" value="Kinase-like_dom_sf"/>
</dbReference>
<comment type="similarity">
    <text evidence="1">Belongs to the protein kinase superfamily. CAMK Ser/Thr protein kinase family. NIM1 subfamily.</text>
</comment>
<feature type="region of interest" description="Disordered" evidence="12">
    <location>
        <begin position="470"/>
        <end position="508"/>
    </location>
</feature>
<dbReference type="PROSITE" id="PS00107">
    <property type="entry name" value="PROTEIN_KINASE_ATP"/>
    <property type="match status" value="1"/>
</dbReference>
<evidence type="ECO:0000256" key="3">
    <source>
        <dbReference type="ARBA" id="ARBA00022527"/>
    </source>
</evidence>
<protein>
    <recommendedName>
        <fullName evidence="2">non-specific serine/threonine protein kinase</fullName>
        <ecNumber evidence="2">2.7.11.1</ecNumber>
    </recommendedName>
</protein>
<comment type="catalytic activity">
    <reaction evidence="10">
        <text>L-seryl-[protein] + ATP = O-phospho-L-seryl-[protein] + ADP + H(+)</text>
        <dbReference type="Rhea" id="RHEA:17989"/>
        <dbReference type="Rhea" id="RHEA-COMP:9863"/>
        <dbReference type="Rhea" id="RHEA-COMP:11604"/>
        <dbReference type="ChEBI" id="CHEBI:15378"/>
        <dbReference type="ChEBI" id="CHEBI:29999"/>
        <dbReference type="ChEBI" id="CHEBI:30616"/>
        <dbReference type="ChEBI" id="CHEBI:83421"/>
        <dbReference type="ChEBI" id="CHEBI:456216"/>
        <dbReference type="EC" id="2.7.11.1"/>
    </reaction>
</comment>
<dbReference type="FunFam" id="1.10.510.10:FF:000571">
    <property type="entry name" value="Maternal embryonic leucine zipper kinase"/>
    <property type="match status" value="1"/>
</dbReference>
<feature type="compositionally biased region" description="Polar residues" evidence="12">
    <location>
        <begin position="864"/>
        <end position="883"/>
    </location>
</feature>
<evidence type="ECO:0000256" key="4">
    <source>
        <dbReference type="ARBA" id="ARBA00022553"/>
    </source>
</evidence>
<feature type="binding site" evidence="11">
    <location>
        <position position="90"/>
    </location>
    <ligand>
        <name>ATP</name>
        <dbReference type="ChEBI" id="CHEBI:30616"/>
    </ligand>
</feature>
<evidence type="ECO:0000256" key="10">
    <source>
        <dbReference type="ARBA" id="ARBA00048679"/>
    </source>
</evidence>
<feature type="compositionally biased region" description="Low complexity" evidence="12">
    <location>
        <begin position="538"/>
        <end position="547"/>
    </location>
</feature>
<sequence>MYQEDYVQAQRSTAQSLRQEAIHNAQNAYNRHNPNAAARHRVPIDFSLRDKDGFKVYIGAWVLGETLGTGATATVKTCYHRSTKLRAACKIVSKDTIRLTQTVSLANLDLKDARETVRPDGQAPVPLGIEREVAILKLIQHPNIMKLYDIWENRTHIYLVVELVDNGDLFCYIRNQGALPERYAVYLFRQMMSAMSYCHKFNICHRDLKPENILITKDGHIKIADFGMATMHQYENHKLETACGSPHYAAPEISKREDYNGCKSDIWSMGVILYAMLCAFLPFNGNTQQEVIARVRDGGYTIPSHLSPEARDFIRRIIVPNPDDRISMEEMYRHPLITKYAKYDNIDPRTGQPPEVGESISPRPLRANEIDSGIFRQLHTLWYKYTPEEMVMLLTSTEPNDQQSFYWLLQNYRERQLEDFKPEIVHSQSDYHYFSKPTWKRKASTCEFNSGRNVSRFTVISHVTDDNGEQVDGYEAYSTNKPGSSNHRSKPVHRGNSRRNGSHGFYREESAARLRKMNATMTSIRTSHSTRMSQRTISVSSMHSSKSIKYGHVRKAVVVHKRPVNFNHARRRSSTKSQHVRNAGLRRGRSGVVRGPRPLFDGVRKPSTADEDIVSPVDDSEDSIAADRNTILMEEDVRRATTDFALCMDDALNGSIITDSGGSGTLYLSSPVQSEGFKQPDSFSSNESTLVTESAGKMAHAKDSDTPIMSPNVIVLDKSVDLDHEESRRMVTAPPDILYSNTNVQIFDADAAYMEDNGDRGRNSSAPTGNVKQTPHKTEAYSAKLLEKNDRTIRVVNSPRRPLTGHRFMDRVMRRDSVSTVDQKSQYENFPVVNPSRMDQAEKHNEAEHKQRKMSWLQRLSGHSHGSAQSSLRRPTQTFSNEPQPELPVNGFQSVGKRYGILAWKNHKNKRPETATGMYQSFQKSLTQTDGLLEAPPPTPVTPITPMSQSPNGKQQDAVYESWMTRMFRIKPAIKDICVYMSDKDSKDFILKLFNRWKSAGLKDYGVHPHSRHIYATVSSSNKLEAKGVSFRIEIHSCVEHGVPTPYSILRCVQESGAASTFHIVVKTIKYQIGEAHLLVEDRQKASCMVQTLNQHTRETCNNSGASKHHGAGHRGMRTI</sequence>
<dbReference type="GO" id="GO:0004674">
    <property type="term" value="F:protein serine/threonine kinase activity"/>
    <property type="evidence" value="ECO:0007669"/>
    <property type="project" value="UniProtKB-KW"/>
</dbReference>
<dbReference type="PANTHER" id="PTHR24346">
    <property type="entry name" value="MAP/MICROTUBULE AFFINITY-REGULATING KINASE"/>
    <property type="match status" value="1"/>
</dbReference>
<dbReference type="InterPro" id="IPR008271">
    <property type="entry name" value="Ser/Thr_kinase_AS"/>
</dbReference>
<dbReference type="InterPro" id="IPR043024">
    <property type="entry name" value="KA1_sf_fungal"/>
</dbReference>
<evidence type="ECO:0000256" key="2">
    <source>
        <dbReference type="ARBA" id="ARBA00012513"/>
    </source>
</evidence>
<dbReference type="Gene3D" id="1.10.510.10">
    <property type="entry name" value="Transferase(Phosphotransferase) domain 1"/>
    <property type="match status" value="1"/>
</dbReference>
<keyword evidence="8 11" id="KW-0067">ATP-binding</keyword>
<evidence type="ECO:0000256" key="11">
    <source>
        <dbReference type="PROSITE-ProRule" id="PRU10141"/>
    </source>
</evidence>
<dbReference type="PANTHER" id="PTHR24346:SF82">
    <property type="entry name" value="KP78A-RELATED"/>
    <property type="match status" value="1"/>
</dbReference>
<accession>A0A0F4ZLI4</accession>
<keyword evidence="3" id="KW-0723">Serine/threonine-protein kinase</keyword>
<dbReference type="InterPro" id="IPR017441">
    <property type="entry name" value="Protein_kinase_ATP_BS"/>
</dbReference>
<proteinExistence type="inferred from homology"/>
<gene>
    <name evidence="14" type="ORF">TD95_004633</name>
</gene>
<keyword evidence="6 11" id="KW-0547">Nucleotide-binding</keyword>
<feature type="compositionally biased region" description="Low complexity" evidence="12">
    <location>
        <begin position="590"/>
        <end position="599"/>
    </location>
</feature>
<evidence type="ECO:0000313" key="14">
    <source>
        <dbReference type="EMBL" id="KKA30688.1"/>
    </source>
</evidence>
<evidence type="ECO:0000256" key="5">
    <source>
        <dbReference type="ARBA" id="ARBA00022679"/>
    </source>
</evidence>
<keyword evidence="15" id="KW-1185">Reference proteome</keyword>
<keyword evidence="4" id="KW-0597">Phosphoprotein</keyword>
<feature type="domain" description="Protein kinase" evidence="13">
    <location>
        <begin position="61"/>
        <end position="337"/>
    </location>
</feature>
<dbReference type="Proteomes" id="UP000033483">
    <property type="component" value="Unassembled WGS sequence"/>
</dbReference>
<dbReference type="GO" id="GO:0005938">
    <property type="term" value="C:cell cortex"/>
    <property type="evidence" value="ECO:0007669"/>
    <property type="project" value="UniProtKB-ARBA"/>
</dbReference>
<dbReference type="InterPro" id="IPR000719">
    <property type="entry name" value="Prot_kinase_dom"/>
</dbReference>
<comment type="catalytic activity">
    <reaction evidence="9">
        <text>L-threonyl-[protein] + ATP = O-phospho-L-threonyl-[protein] + ADP + H(+)</text>
        <dbReference type="Rhea" id="RHEA:46608"/>
        <dbReference type="Rhea" id="RHEA-COMP:11060"/>
        <dbReference type="Rhea" id="RHEA-COMP:11605"/>
        <dbReference type="ChEBI" id="CHEBI:15378"/>
        <dbReference type="ChEBI" id="CHEBI:30013"/>
        <dbReference type="ChEBI" id="CHEBI:30616"/>
        <dbReference type="ChEBI" id="CHEBI:61977"/>
        <dbReference type="ChEBI" id="CHEBI:456216"/>
        <dbReference type="EC" id="2.7.11.1"/>
    </reaction>
</comment>
<dbReference type="SMART" id="SM00220">
    <property type="entry name" value="S_TKc"/>
    <property type="match status" value="1"/>
</dbReference>
<name>A0A0F4ZLI4_9PEZI</name>
<evidence type="ECO:0000313" key="15">
    <source>
        <dbReference type="Proteomes" id="UP000033483"/>
    </source>
</evidence>
<dbReference type="EMBL" id="LAEV01000321">
    <property type="protein sequence ID" value="KKA30688.1"/>
    <property type="molecule type" value="Genomic_DNA"/>
</dbReference>
<dbReference type="Pfam" id="PF16797">
    <property type="entry name" value="Fungal_KA1"/>
    <property type="match status" value="1"/>
</dbReference>
<dbReference type="OrthoDB" id="504170at2759"/>
<feature type="compositionally biased region" description="Basic residues" evidence="12">
    <location>
        <begin position="487"/>
        <end position="501"/>
    </location>
</feature>
<reference evidence="14 15" key="1">
    <citation type="submission" date="2015-03" db="EMBL/GenBank/DDBJ databases">
        <authorList>
            <person name="Radwan O."/>
            <person name="Al-Naeli F.A."/>
            <person name="Rendon G.A."/>
            <person name="Fields C."/>
        </authorList>
    </citation>
    <scope>NUCLEOTIDE SEQUENCE [LARGE SCALE GENOMIC DNA]</scope>
    <source>
        <strain evidence="14">CR-DP1</strain>
    </source>
</reference>
<feature type="region of interest" description="Disordered" evidence="12">
    <location>
        <begin position="569"/>
        <end position="615"/>
    </location>
</feature>
<evidence type="ECO:0000256" key="6">
    <source>
        <dbReference type="ARBA" id="ARBA00022741"/>
    </source>
</evidence>
<dbReference type="GO" id="GO:0005524">
    <property type="term" value="F:ATP binding"/>
    <property type="evidence" value="ECO:0007669"/>
    <property type="project" value="UniProtKB-UniRule"/>
</dbReference>
<comment type="caution">
    <text evidence="14">The sequence shown here is derived from an EMBL/GenBank/DDBJ whole genome shotgun (WGS) entry which is preliminary data.</text>
</comment>
<keyword evidence="7" id="KW-0418">Kinase</keyword>
<evidence type="ECO:0000256" key="8">
    <source>
        <dbReference type="ARBA" id="ARBA00022840"/>
    </source>
</evidence>
<dbReference type="PROSITE" id="PS00108">
    <property type="entry name" value="PROTEIN_KINASE_ST"/>
    <property type="match status" value="1"/>
</dbReference>
<feature type="compositionally biased region" description="Basic residues" evidence="12">
    <location>
        <begin position="1107"/>
        <end position="1120"/>
    </location>
</feature>
<dbReference type="GO" id="GO:0035556">
    <property type="term" value="P:intracellular signal transduction"/>
    <property type="evidence" value="ECO:0007669"/>
    <property type="project" value="TreeGrafter"/>
</dbReference>
<feature type="compositionally biased region" description="Polar residues" evidence="12">
    <location>
        <begin position="818"/>
        <end position="828"/>
    </location>
</feature>
<dbReference type="Pfam" id="PF00069">
    <property type="entry name" value="Pkinase"/>
    <property type="match status" value="1"/>
</dbReference>
<feature type="region of interest" description="Disordered" evidence="12">
    <location>
        <begin position="1100"/>
        <end position="1120"/>
    </location>
</feature>
<dbReference type="SUPFAM" id="SSF56112">
    <property type="entry name" value="Protein kinase-like (PK-like)"/>
    <property type="match status" value="1"/>
</dbReference>
<evidence type="ECO:0000256" key="9">
    <source>
        <dbReference type="ARBA" id="ARBA00047899"/>
    </source>
</evidence>
<feature type="compositionally biased region" description="Polar residues" evidence="12">
    <location>
        <begin position="524"/>
        <end position="537"/>
    </location>
</feature>
<evidence type="ECO:0000256" key="12">
    <source>
        <dbReference type="SAM" id="MobiDB-lite"/>
    </source>
</evidence>
<evidence type="ECO:0000256" key="1">
    <source>
        <dbReference type="ARBA" id="ARBA00010791"/>
    </source>
</evidence>
<dbReference type="AlphaFoldDB" id="A0A0F4ZLI4"/>
<dbReference type="EC" id="2.7.11.1" evidence="2"/>
<dbReference type="Gene3D" id="3.30.310.220">
    <property type="entry name" value="Fungal kinase associated-1 domain"/>
    <property type="match status" value="1"/>
</dbReference>
<keyword evidence="5" id="KW-0808">Transferase</keyword>
<dbReference type="PROSITE" id="PS50011">
    <property type="entry name" value="PROTEIN_KINASE_DOM"/>
    <property type="match status" value="1"/>
</dbReference>
<feature type="compositionally biased region" description="Basic and acidic residues" evidence="12">
    <location>
        <begin position="839"/>
        <end position="849"/>
    </location>
</feature>